<dbReference type="InterPro" id="IPR036291">
    <property type="entry name" value="NAD(P)-bd_dom_sf"/>
</dbReference>
<keyword evidence="3" id="KW-0496">Mitochondrion</keyword>
<dbReference type="Gene3D" id="3.40.50.720">
    <property type="entry name" value="NAD(P)-binding Rossmann-like Domain"/>
    <property type="match status" value="1"/>
</dbReference>
<reference evidence="5" key="1">
    <citation type="submission" date="2020-07" db="EMBL/GenBank/DDBJ databases">
        <title>The High-quality genome of the commercially important snow crab, Chionoecetes opilio.</title>
        <authorList>
            <person name="Jeong J.-H."/>
            <person name="Ryu S."/>
        </authorList>
    </citation>
    <scope>NUCLEOTIDE SEQUENCE</scope>
    <source>
        <strain evidence="5">MADBK_172401_WGS</strain>
        <tissue evidence="5">Digestive gland</tissue>
    </source>
</reference>
<dbReference type="InterPro" id="IPR052149">
    <property type="entry name" value="17-beta-HSD3-like"/>
</dbReference>
<evidence type="ECO:0000313" key="5">
    <source>
        <dbReference type="EMBL" id="KAG0729234.1"/>
    </source>
</evidence>
<name>A0A8J4YRJ5_CHIOP</name>
<dbReference type="PANTHER" id="PTHR44889">
    <property type="entry name" value="INACTIVE HYDROXYSTEROID DEHYDROGENASE-LIKE PROTEIN 1"/>
    <property type="match status" value="1"/>
</dbReference>
<dbReference type="FunFam" id="3.40.50.720:FF:000137">
    <property type="entry name" value="Hydroxysteroid (17-beta) dehydrogenase 3"/>
    <property type="match status" value="1"/>
</dbReference>
<evidence type="ECO:0000256" key="3">
    <source>
        <dbReference type="ARBA" id="ARBA00023128"/>
    </source>
</evidence>
<protein>
    <submittedName>
        <fullName evidence="5">Inactive hydroxysteroid dehydrogenase-like protein 1</fullName>
    </submittedName>
</protein>
<dbReference type="CDD" id="cd05356">
    <property type="entry name" value="17beta-HSD1_like_SDR_c"/>
    <property type="match status" value="1"/>
</dbReference>
<comment type="caution">
    <text evidence="5">The sequence shown here is derived from an EMBL/GenBank/DDBJ whole genome shotgun (WGS) entry which is preliminary data.</text>
</comment>
<gene>
    <name evidence="5" type="primary">HSDL1_1</name>
    <name evidence="5" type="ORF">GWK47_030764</name>
</gene>
<dbReference type="OrthoDB" id="5545019at2759"/>
<keyword evidence="6" id="KW-1185">Reference proteome</keyword>
<dbReference type="PRINTS" id="PR00080">
    <property type="entry name" value="SDRFAMILY"/>
</dbReference>
<accession>A0A8J4YRJ5</accession>
<dbReference type="GO" id="GO:0005739">
    <property type="term" value="C:mitochondrion"/>
    <property type="evidence" value="ECO:0007669"/>
    <property type="project" value="UniProtKB-SubCell"/>
</dbReference>
<evidence type="ECO:0000256" key="4">
    <source>
        <dbReference type="ARBA" id="ARBA00038261"/>
    </source>
</evidence>
<dbReference type="Proteomes" id="UP000770661">
    <property type="component" value="Unassembled WGS sequence"/>
</dbReference>
<dbReference type="PRINTS" id="PR00081">
    <property type="entry name" value="GDHRDH"/>
</dbReference>
<dbReference type="AlphaFoldDB" id="A0A8J4YRJ5"/>
<sequence>MNIVLISRTLEKLKKVEQEIRKEFGVDTHIIQADFANGHEIYEGIAEGLKDKDIGILVNNVGYLGLPTKYAGVTEEAMWRFVHVNIVSVLAMTKVVLPQMMARKCGAIINISSISALCPWPYFAMYAATKSFVSSFSKALELECRQSGITVQTVQPGLVCTNMTSYASSFRQPSMINASPDAYVSNALTTLGYNKTTAGTWSHAFQTFVMNQSNEQLLMSHLANHMESIMEEMPFINIHLSKLPSDRVVLLGLKISLPIENRHSTAALDGIGVLHLLERLIKTHSPKKATSVRTTFDPASSQVFHNCCALDLRDLWFLLSRD</sequence>
<dbReference type="Pfam" id="PF00106">
    <property type="entry name" value="adh_short"/>
    <property type="match status" value="1"/>
</dbReference>
<comment type="subcellular location">
    <subcellularLocation>
        <location evidence="1">Mitochondrion</location>
    </subcellularLocation>
</comment>
<evidence type="ECO:0000256" key="2">
    <source>
        <dbReference type="ARBA" id="ARBA00022857"/>
    </source>
</evidence>
<proteinExistence type="inferred from homology"/>
<organism evidence="5 6">
    <name type="scientific">Chionoecetes opilio</name>
    <name type="common">Atlantic snow crab</name>
    <name type="synonym">Cancer opilio</name>
    <dbReference type="NCBI Taxonomy" id="41210"/>
    <lineage>
        <taxon>Eukaryota</taxon>
        <taxon>Metazoa</taxon>
        <taxon>Ecdysozoa</taxon>
        <taxon>Arthropoda</taxon>
        <taxon>Crustacea</taxon>
        <taxon>Multicrustacea</taxon>
        <taxon>Malacostraca</taxon>
        <taxon>Eumalacostraca</taxon>
        <taxon>Eucarida</taxon>
        <taxon>Decapoda</taxon>
        <taxon>Pleocyemata</taxon>
        <taxon>Brachyura</taxon>
        <taxon>Eubrachyura</taxon>
        <taxon>Majoidea</taxon>
        <taxon>Majidae</taxon>
        <taxon>Chionoecetes</taxon>
    </lineage>
</organism>
<dbReference type="PANTHER" id="PTHR44889:SF1">
    <property type="entry name" value="INACTIVE HYDROXYSTEROID DEHYDROGENASE-LIKE PROTEIN 1"/>
    <property type="match status" value="1"/>
</dbReference>
<dbReference type="SUPFAM" id="SSF51735">
    <property type="entry name" value="NAD(P)-binding Rossmann-fold domains"/>
    <property type="match status" value="1"/>
</dbReference>
<comment type="similarity">
    <text evidence="4">Belongs to the short-chain dehydrogenases/reductases (SDR) family. 17-beta-HSD 3 subfamily.</text>
</comment>
<keyword evidence="2" id="KW-0521">NADP</keyword>
<evidence type="ECO:0000313" key="6">
    <source>
        <dbReference type="Proteomes" id="UP000770661"/>
    </source>
</evidence>
<dbReference type="EMBL" id="JACEEZ010001425">
    <property type="protein sequence ID" value="KAG0729234.1"/>
    <property type="molecule type" value="Genomic_DNA"/>
</dbReference>
<evidence type="ECO:0000256" key="1">
    <source>
        <dbReference type="ARBA" id="ARBA00004173"/>
    </source>
</evidence>
<dbReference type="InterPro" id="IPR002347">
    <property type="entry name" value="SDR_fam"/>
</dbReference>